<evidence type="ECO:0000256" key="1">
    <source>
        <dbReference type="SAM" id="MobiDB-lite"/>
    </source>
</evidence>
<dbReference type="Proteomes" id="UP000019116">
    <property type="component" value="Chromosome 5D"/>
</dbReference>
<dbReference type="Gramene" id="TraesCS5D02G135600.1">
    <property type="protein sequence ID" value="TraesCS5D02G135600.1.cds1"/>
    <property type="gene ID" value="TraesCS5D02G135600"/>
</dbReference>
<evidence type="ECO:0000313" key="2">
    <source>
        <dbReference type="EnsemblPlants" id="TraesCS5D02G135600.1.cds1"/>
    </source>
</evidence>
<dbReference type="Gramene" id="TraesSTA5D03G03080710.1">
    <property type="protein sequence ID" value="TraesSTA5D03G03080710.1.CDS1"/>
    <property type="gene ID" value="TraesSTA5D03G03080710"/>
</dbReference>
<name>A0A3B6MQ51_WHEAT</name>
<reference evidence="2" key="1">
    <citation type="submission" date="2018-08" db="EMBL/GenBank/DDBJ databases">
        <authorList>
            <person name="Rossello M."/>
        </authorList>
    </citation>
    <scope>NUCLEOTIDE SEQUENCE [LARGE SCALE GENOMIC DNA]</scope>
    <source>
        <strain evidence="2">cv. Chinese Spring</strain>
    </source>
</reference>
<dbReference type="GeneID" id="123124556"/>
<dbReference type="PANTHER" id="PTHR34120">
    <property type="entry name" value="EXPRESSED PROTEIN"/>
    <property type="match status" value="1"/>
</dbReference>
<dbReference type="Gramene" id="TraesLDM5D03G03094370.1">
    <property type="protein sequence ID" value="TraesLDM5D03G03094370.1.CDS1"/>
    <property type="gene ID" value="TraesLDM5D03G03094370"/>
</dbReference>
<evidence type="ECO:0000313" key="3">
    <source>
        <dbReference type="Proteomes" id="UP000019116"/>
    </source>
</evidence>
<protein>
    <submittedName>
        <fullName evidence="2">Uncharacterized protein</fullName>
    </submittedName>
</protein>
<dbReference type="Gramene" id="TraesNOR5D03G03119580.1">
    <property type="protein sequence ID" value="TraesNOR5D03G03119580.1.CDS1"/>
    <property type="gene ID" value="TraesNOR5D03G03119580"/>
</dbReference>
<dbReference type="Gramene" id="TraesMAC5D03G03088720.1">
    <property type="protein sequence ID" value="TraesMAC5D03G03088720.1.CDS1"/>
    <property type="gene ID" value="TraesMAC5D03G03088720"/>
</dbReference>
<feature type="region of interest" description="Disordered" evidence="1">
    <location>
        <begin position="98"/>
        <end position="125"/>
    </location>
</feature>
<keyword evidence="3" id="KW-1185">Reference proteome</keyword>
<feature type="region of interest" description="Disordered" evidence="1">
    <location>
        <begin position="189"/>
        <end position="209"/>
    </location>
</feature>
<dbReference type="OrthoDB" id="696504at2759"/>
<dbReference type="PANTHER" id="PTHR34120:SF11">
    <property type="match status" value="1"/>
</dbReference>
<dbReference type="Gramene" id="TraesWEE_scaffold_019954_01G000100.1">
    <property type="protein sequence ID" value="TraesWEE_scaffold_019954_01G000100.1"/>
    <property type="gene ID" value="TraesWEE_scaffold_019954_01G000100"/>
</dbReference>
<dbReference type="Gramene" id="TraesPARA_EIv1.0_1797450.1">
    <property type="protein sequence ID" value="TraesPARA_EIv1.0_1797450.1.CDS1"/>
    <property type="gene ID" value="TraesPARA_EIv1.0_1797450"/>
</dbReference>
<sequence length="238" mass="25544">MAAARDLADNQPGSTRVCTGEDVAWLDVTGVYDRDDSLKENTNPKCFIDKNYPGHKAGNGAAQRFSGNLKPTAAPIIGISGNLGQGCARRHRPPAMFPKNAKTGGGGRNPKPAVPEPGSPKVSCMGKVLSGRERDRRRELISPEKMNGGCCPWFGFPIRRSRSRKSAVESVDWSPPPRLPLAYVERKMEAKEVSTDQAAPPAPAPALAGMRRFASGRRVADWAAGTEEDGRLARSGPL</sequence>
<dbReference type="Gramene" id="TraesJUL5D03G03114950.1">
    <property type="protein sequence ID" value="TraesJUL5D03G03114950.1.CDS1"/>
    <property type="gene ID" value="TraesJUL5D03G03114950"/>
</dbReference>
<dbReference type="Gramene" id="TraesARI5D03G03043370.1">
    <property type="protein sequence ID" value="TraesARI5D03G03043370.1.CDS1"/>
    <property type="gene ID" value="TraesARI5D03G03043370"/>
</dbReference>
<dbReference type="RefSeq" id="XP_044401079.1">
    <property type="nucleotide sequence ID" value="XM_044545144.1"/>
</dbReference>
<dbReference type="Gramene" id="TraesJAG5D03G03087980.1">
    <property type="protein sequence ID" value="TraesJAG5D03G03087980.1.CDS1"/>
    <property type="gene ID" value="TraesJAG5D03G03087980"/>
</dbReference>
<dbReference type="AlphaFoldDB" id="A0A3B6MQ51"/>
<dbReference type="OMA" id="NSAVPEW"/>
<dbReference type="EnsemblPlants" id="TraesCS5D02G135600.1">
    <property type="protein sequence ID" value="TraesCS5D02G135600.1.cds1"/>
    <property type="gene ID" value="TraesCS5D02G135600"/>
</dbReference>
<dbReference type="Gramene" id="TraesCAD_scaffold_008565_01G000100.1">
    <property type="protein sequence ID" value="TraesCAD_scaffold_008565_01G000100.1"/>
    <property type="gene ID" value="TraesCAD_scaffold_008565_01G000100"/>
</dbReference>
<dbReference type="Gramene" id="TraesLAC5D03G03045650.1">
    <property type="protein sequence ID" value="TraesLAC5D03G03045650.1.CDS1"/>
    <property type="gene ID" value="TraesLAC5D03G03045650"/>
</dbReference>
<dbReference type="Gramene" id="TraesCS5D03G0342300.1">
    <property type="protein sequence ID" value="TraesCS5D03G0342300.1.CDS1"/>
    <property type="gene ID" value="TraesCS5D03G0342300"/>
</dbReference>
<proteinExistence type="predicted"/>
<organism evidence="2">
    <name type="scientific">Triticum aestivum</name>
    <name type="common">Wheat</name>
    <dbReference type="NCBI Taxonomy" id="4565"/>
    <lineage>
        <taxon>Eukaryota</taxon>
        <taxon>Viridiplantae</taxon>
        <taxon>Streptophyta</taxon>
        <taxon>Embryophyta</taxon>
        <taxon>Tracheophyta</taxon>
        <taxon>Spermatophyta</taxon>
        <taxon>Magnoliopsida</taxon>
        <taxon>Liliopsida</taxon>
        <taxon>Poales</taxon>
        <taxon>Poaceae</taxon>
        <taxon>BOP clade</taxon>
        <taxon>Pooideae</taxon>
        <taxon>Triticodae</taxon>
        <taxon>Triticeae</taxon>
        <taxon>Triticinae</taxon>
        <taxon>Triticum</taxon>
    </lineage>
</organism>
<accession>A0A3B6MQ51</accession>
<dbReference type="Gramene" id="TraesSYM5D03G03029620.1">
    <property type="protein sequence ID" value="TraesSYM5D03G03029620.1.CDS1"/>
    <property type="gene ID" value="TraesSYM5D03G03029620"/>
</dbReference>
<dbReference type="Gramene" id="TraesCLE_scaffold_014268_01G000300.1">
    <property type="protein sequence ID" value="TraesCLE_scaffold_014268_01G000300.1"/>
    <property type="gene ID" value="TraesCLE_scaffold_014268_01G000300"/>
</dbReference>
<dbReference type="Gramene" id="TraesROB_scaffold_017904_01G000100.1">
    <property type="protein sequence ID" value="TraesROB_scaffold_017904_01G000100.1"/>
    <property type="gene ID" value="TraesROB_scaffold_017904_01G000100"/>
</dbReference>
<gene>
    <name evidence="2" type="primary">LOC123124556</name>
</gene>
<reference evidence="2" key="2">
    <citation type="submission" date="2018-10" db="UniProtKB">
        <authorList>
            <consortium name="EnsemblPlants"/>
        </authorList>
    </citation>
    <scope>IDENTIFICATION</scope>
</reference>